<keyword evidence="3" id="KW-1185">Reference proteome</keyword>
<sequence length="298" mass="33183">MARPAQTSGTSDVEVFVSRLVSFKVNDSVSSPIRAMLRSYRQRTSNLLRLPDYPAGAQHLWNEMDKVHVSETGFTARMSAIVAATRIQTLVNGPMGRQQALGAALKREIDGVIAAIVRISHSLQRVEHRAERASSQEPPEDRSSSPDSHPNSPVHTARTIPQHVHVSYAQLLALLRLSPLHGSHSLGRSELQRLREIQDAVATGHTPPHALRTPMEAYAELSGLVHQAIPLEVWNEMRNQRYRHRAVQDVVHQLAKTAQKAAASDNALFVPLIELVTDKILDLAVRIYCLSTFLMWSY</sequence>
<name>A0AAV5GK18_9BASI</name>
<protein>
    <submittedName>
        <fullName evidence="2">Uncharacterized protein</fullName>
    </submittedName>
</protein>
<feature type="region of interest" description="Disordered" evidence="1">
    <location>
        <begin position="125"/>
        <end position="160"/>
    </location>
</feature>
<dbReference type="EMBL" id="BQKY01000007">
    <property type="protein sequence ID" value="GJN90553.1"/>
    <property type="molecule type" value="Genomic_DNA"/>
</dbReference>
<gene>
    <name evidence="2" type="ORF">Rhopal_003565-T1</name>
</gene>
<reference evidence="2 3" key="1">
    <citation type="submission" date="2021-12" db="EMBL/GenBank/DDBJ databases">
        <title>High titer production of polyol ester of fatty acids by Rhodotorula paludigena BS15 towards product separation-free biomass refinery.</title>
        <authorList>
            <person name="Mano J."/>
            <person name="Ono H."/>
            <person name="Tanaka T."/>
            <person name="Naito K."/>
            <person name="Sushida H."/>
            <person name="Ike M."/>
            <person name="Tokuyasu K."/>
            <person name="Kitaoka M."/>
        </authorList>
    </citation>
    <scope>NUCLEOTIDE SEQUENCE [LARGE SCALE GENOMIC DNA]</scope>
    <source>
        <strain evidence="2 3">BS15</strain>
    </source>
</reference>
<feature type="compositionally biased region" description="Basic and acidic residues" evidence="1">
    <location>
        <begin position="125"/>
        <end position="144"/>
    </location>
</feature>
<dbReference type="AlphaFoldDB" id="A0AAV5GK18"/>
<evidence type="ECO:0000313" key="3">
    <source>
        <dbReference type="Proteomes" id="UP001342314"/>
    </source>
</evidence>
<accession>A0AAV5GK18</accession>
<evidence type="ECO:0000313" key="2">
    <source>
        <dbReference type="EMBL" id="GJN90553.1"/>
    </source>
</evidence>
<comment type="caution">
    <text evidence="2">The sequence shown here is derived from an EMBL/GenBank/DDBJ whole genome shotgun (WGS) entry which is preliminary data.</text>
</comment>
<evidence type="ECO:0000256" key="1">
    <source>
        <dbReference type="SAM" id="MobiDB-lite"/>
    </source>
</evidence>
<organism evidence="2 3">
    <name type="scientific">Rhodotorula paludigena</name>
    <dbReference type="NCBI Taxonomy" id="86838"/>
    <lineage>
        <taxon>Eukaryota</taxon>
        <taxon>Fungi</taxon>
        <taxon>Dikarya</taxon>
        <taxon>Basidiomycota</taxon>
        <taxon>Pucciniomycotina</taxon>
        <taxon>Microbotryomycetes</taxon>
        <taxon>Sporidiobolales</taxon>
        <taxon>Sporidiobolaceae</taxon>
        <taxon>Rhodotorula</taxon>
    </lineage>
</organism>
<proteinExistence type="predicted"/>
<dbReference type="Proteomes" id="UP001342314">
    <property type="component" value="Unassembled WGS sequence"/>
</dbReference>